<accession>A0A1F4WIU6</accession>
<dbReference type="AlphaFoldDB" id="A0A1F4WIU6"/>
<name>A0A1F4WIU6_UNCKA</name>
<keyword evidence="1" id="KW-0472">Membrane</keyword>
<keyword evidence="1" id="KW-0812">Transmembrane</keyword>
<proteinExistence type="predicted"/>
<organism evidence="2 3">
    <name type="scientific">candidate division WWE3 bacterium RIFOXYC1_FULL_39_7</name>
    <dbReference type="NCBI Taxonomy" id="1802643"/>
    <lineage>
        <taxon>Bacteria</taxon>
        <taxon>Katanobacteria</taxon>
    </lineage>
</organism>
<sequence>MRSTVDMFVLVTFWSFVVAVYAVFPEKIRSKVHLFVGTSFTLIYFAVTSLIAIVINTNFNISSLNEAYFTKLVQIPFFYGLIENLRVIAQIPNIFSVIIYIILVLYVLAVGIDISTGKINRGNIKKVNSYFEDLYRKDLGTNQRNDNWVLLIDSLYENCKHIVDVANNHIWYRKLFYKLLFAIIPDMEPRIIITNYGESEVEVSETSKINEFINIVRNKYENTIERLIYKLTGNRYFYKNIPLDKSSSKANDIFSKYILDKKILELSINYKPEYIPLIISCVKAYNYRIKETIEITIKTLYQNLQSLLYTELFNNSSPNDSSRIDTTRTILLDTLFDGNFIDKCEIAVPIQASMDTYFDKLYYAKDDINNYPNFNMYGDDRLKSPIYLTIVFYEWMLKIALARNIHWHLFVMNFQFWFKKMVENINFNIKGIDIDREFPNAYFYFMYETQELFRDIFRYIENSSELELPSVKKPDNASIPYWVLETFVDCIVALAEAGADKIPESKKNYLTEMLWWQYFELKKTKCKQLEGYGDVLWNLIKEKLTGRYTGFNYKLFKVLFTSFNMLDYPKFAIEQPDDYKEMDLKLKGYLENYVIEKLNMSSIELYLQSVNEYVSNRANLGADGIYIPNYWKTAKVIDESHYKSLIR</sequence>
<evidence type="ECO:0000256" key="1">
    <source>
        <dbReference type="SAM" id="Phobius"/>
    </source>
</evidence>
<feature type="transmembrane region" description="Helical" evidence="1">
    <location>
        <begin position="32"/>
        <end position="55"/>
    </location>
</feature>
<protein>
    <submittedName>
        <fullName evidence="2">Uncharacterized protein</fullName>
    </submittedName>
</protein>
<comment type="caution">
    <text evidence="2">The sequence shown here is derived from an EMBL/GenBank/DDBJ whole genome shotgun (WGS) entry which is preliminary data.</text>
</comment>
<keyword evidence="1" id="KW-1133">Transmembrane helix</keyword>
<gene>
    <name evidence="2" type="ORF">A2415_03015</name>
</gene>
<evidence type="ECO:0000313" key="3">
    <source>
        <dbReference type="Proteomes" id="UP000179113"/>
    </source>
</evidence>
<evidence type="ECO:0000313" key="2">
    <source>
        <dbReference type="EMBL" id="OGC69320.1"/>
    </source>
</evidence>
<reference evidence="2 3" key="1">
    <citation type="journal article" date="2016" name="Nat. Commun.">
        <title>Thousands of microbial genomes shed light on interconnected biogeochemical processes in an aquifer system.</title>
        <authorList>
            <person name="Anantharaman K."/>
            <person name="Brown C.T."/>
            <person name="Hug L.A."/>
            <person name="Sharon I."/>
            <person name="Castelle C.J."/>
            <person name="Probst A.J."/>
            <person name="Thomas B.C."/>
            <person name="Singh A."/>
            <person name="Wilkins M.J."/>
            <person name="Karaoz U."/>
            <person name="Brodie E.L."/>
            <person name="Williams K.H."/>
            <person name="Hubbard S.S."/>
            <person name="Banfield J.F."/>
        </authorList>
    </citation>
    <scope>NUCLEOTIDE SEQUENCE [LARGE SCALE GENOMIC DNA]</scope>
</reference>
<dbReference type="EMBL" id="MEWA01000023">
    <property type="protein sequence ID" value="OGC69320.1"/>
    <property type="molecule type" value="Genomic_DNA"/>
</dbReference>
<feature type="transmembrane region" description="Helical" evidence="1">
    <location>
        <begin position="94"/>
        <end position="116"/>
    </location>
</feature>
<dbReference type="Proteomes" id="UP000179113">
    <property type="component" value="Unassembled WGS sequence"/>
</dbReference>